<organism evidence="2">
    <name type="scientific">candidate division CPR3 bacterium</name>
    <dbReference type="NCBI Taxonomy" id="2268181"/>
    <lineage>
        <taxon>Bacteria</taxon>
        <taxon>Bacteria division CPR3</taxon>
    </lineage>
</organism>
<keyword evidence="1" id="KW-0812">Transmembrane</keyword>
<gene>
    <name evidence="2" type="ORF">ENT43_03305</name>
</gene>
<evidence type="ECO:0008006" key="3">
    <source>
        <dbReference type="Google" id="ProtNLM"/>
    </source>
</evidence>
<dbReference type="AlphaFoldDB" id="A0A7C4R5H0"/>
<proteinExistence type="predicted"/>
<sequence>MKNKTKFYIYIIFSFMGIIIHEFSHQLFCQLSGVRVYKVKYFQMKNPPGYVEHAQPRNFIQAFFISMGPFFFGTIISLLLFLFTAHEIVSILAEPKILNIQYLILSIFSFWFGLAIAIHCFPSTGDAKVLLSETNYHVFKRFNPLAALLYPFVFIIKTANYLRKYYFDWAYAVFLLIIAFWLVRT</sequence>
<feature type="transmembrane region" description="Helical" evidence="1">
    <location>
        <begin position="165"/>
        <end position="183"/>
    </location>
</feature>
<comment type="caution">
    <text evidence="2">The sequence shown here is derived from an EMBL/GenBank/DDBJ whole genome shotgun (WGS) entry which is preliminary data.</text>
</comment>
<feature type="transmembrane region" description="Helical" evidence="1">
    <location>
        <begin position="97"/>
        <end position="118"/>
    </location>
</feature>
<protein>
    <recommendedName>
        <fullName evidence="3">DUF3267 domain-containing protein</fullName>
    </recommendedName>
</protein>
<keyword evidence="1" id="KW-0472">Membrane</keyword>
<reference evidence="2" key="1">
    <citation type="journal article" date="2020" name="mSystems">
        <title>Genome- and Community-Level Interaction Insights into Carbon Utilization and Element Cycling Functions of Hydrothermarchaeota in Hydrothermal Sediment.</title>
        <authorList>
            <person name="Zhou Z."/>
            <person name="Liu Y."/>
            <person name="Xu W."/>
            <person name="Pan J."/>
            <person name="Luo Z.H."/>
            <person name="Li M."/>
        </authorList>
    </citation>
    <scope>NUCLEOTIDE SEQUENCE [LARGE SCALE GENOMIC DNA]</scope>
    <source>
        <strain evidence="2">SpSt-579</strain>
    </source>
</reference>
<feature type="transmembrane region" description="Helical" evidence="1">
    <location>
        <begin position="7"/>
        <end position="28"/>
    </location>
</feature>
<accession>A0A7C4R5H0</accession>
<evidence type="ECO:0000313" key="2">
    <source>
        <dbReference type="EMBL" id="HGT71259.1"/>
    </source>
</evidence>
<name>A0A7C4R5H0_UNCC3</name>
<evidence type="ECO:0000256" key="1">
    <source>
        <dbReference type="SAM" id="Phobius"/>
    </source>
</evidence>
<feature type="transmembrane region" description="Helical" evidence="1">
    <location>
        <begin position="59"/>
        <end position="85"/>
    </location>
</feature>
<keyword evidence="1" id="KW-1133">Transmembrane helix</keyword>
<dbReference type="EMBL" id="DSYQ01000015">
    <property type="protein sequence ID" value="HGT71259.1"/>
    <property type="molecule type" value="Genomic_DNA"/>
</dbReference>